<dbReference type="RefSeq" id="WP_120797036.1">
    <property type="nucleotide sequence ID" value="NZ_RBXL01000001.1"/>
</dbReference>
<proteinExistence type="predicted"/>
<dbReference type="EMBL" id="RBXL01000001">
    <property type="protein sequence ID" value="RKT44617.1"/>
    <property type="molecule type" value="Genomic_DNA"/>
</dbReference>
<dbReference type="Proteomes" id="UP000274556">
    <property type="component" value="Unassembled WGS sequence"/>
</dbReference>
<keyword evidence="2" id="KW-0378">Hydrolase</keyword>
<dbReference type="Gene3D" id="3.40.50.1820">
    <property type="entry name" value="alpha/beta hydrolase"/>
    <property type="match status" value="1"/>
</dbReference>
<sequence length="284" mass="29968">MKFTAILCVCLVLAGCFGLVARDDSHTSALDKEVAEALLTASLSSGGNGFDRHVETGVVDSATGCALHYRLYRPEAARTEDLVVLGHGFLRSQERMADLARAFSDAGIPTVTLDFCNARFWDGRHVRNGLDMIRVADALDANRVVYAGFSAGGLAALVAGRNDPRTLGVVALDLVDAGRLGEGMAAGLDRPLIGLVGDPSPCNAENNGLAVFSATDRSSVERVTGAEHCDFESPTDWLCRLVCKRDAPEEASPRRDIIAAATDAVVSLVAPPSQAKQADRWAGG</sequence>
<dbReference type="InterPro" id="IPR029058">
    <property type="entry name" value="AB_hydrolase_fold"/>
</dbReference>
<protein>
    <submittedName>
        <fullName evidence="2">Alpha-beta hydrolase superfamily lysophospholipase</fullName>
    </submittedName>
</protein>
<evidence type="ECO:0000313" key="3">
    <source>
        <dbReference type="Proteomes" id="UP000274556"/>
    </source>
</evidence>
<dbReference type="GO" id="GO:0016787">
    <property type="term" value="F:hydrolase activity"/>
    <property type="evidence" value="ECO:0007669"/>
    <property type="project" value="UniProtKB-KW"/>
</dbReference>
<dbReference type="PROSITE" id="PS51257">
    <property type="entry name" value="PROKAR_LIPOPROTEIN"/>
    <property type="match status" value="1"/>
</dbReference>
<dbReference type="SUPFAM" id="SSF53474">
    <property type="entry name" value="alpha/beta-Hydrolases"/>
    <property type="match status" value="1"/>
</dbReference>
<dbReference type="AlphaFoldDB" id="A0A495V8D0"/>
<comment type="caution">
    <text evidence="2">The sequence shown here is derived from an EMBL/GenBank/DDBJ whole genome shotgun (WGS) entry which is preliminary data.</text>
</comment>
<keyword evidence="1" id="KW-0732">Signal</keyword>
<name>A0A495V8D0_9GAMM</name>
<evidence type="ECO:0000256" key="1">
    <source>
        <dbReference type="SAM" id="SignalP"/>
    </source>
</evidence>
<dbReference type="OrthoDB" id="9771666at2"/>
<reference evidence="2 3" key="1">
    <citation type="submission" date="2018-10" db="EMBL/GenBank/DDBJ databases">
        <title>Genomic Encyclopedia of Archaeal and Bacterial Type Strains, Phase II (KMG-II): from individual species to whole genera.</title>
        <authorList>
            <person name="Goeker M."/>
        </authorList>
    </citation>
    <scope>NUCLEOTIDE SEQUENCE [LARGE SCALE GENOMIC DNA]</scope>
    <source>
        <strain evidence="2 3">DSM 235</strain>
    </source>
</reference>
<feature type="signal peptide" evidence="1">
    <location>
        <begin position="1"/>
        <end position="21"/>
    </location>
</feature>
<evidence type="ECO:0000313" key="2">
    <source>
        <dbReference type="EMBL" id="RKT44617.1"/>
    </source>
</evidence>
<feature type="chain" id="PRO_5019741155" evidence="1">
    <location>
        <begin position="22"/>
        <end position="284"/>
    </location>
</feature>
<accession>A0A495V8D0</accession>
<gene>
    <name evidence="2" type="ORF">BDD21_2009</name>
</gene>
<organism evidence="2 3">
    <name type="scientific">Thiocapsa rosea</name>
    <dbReference type="NCBI Taxonomy" id="69360"/>
    <lineage>
        <taxon>Bacteria</taxon>
        <taxon>Pseudomonadati</taxon>
        <taxon>Pseudomonadota</taxon>
        <taxon>Gammaproteobacteria</taxon>
        <taxon>Chromatiales</taxon>
        <taxon>Chromatiaceae</taxon>
        <taxon>Thiocapsa</taxon>
    </lineage>
</organism>
<keyword evidence="3" id="KW-1185">Reference proteome</keyword>